<name>A0A4Q9GUN0_9MICO</name>
<dbReference type="EMBL" id="SISG01000001">
    <property type="protein sequence ID" value="TBN56273.1"/>
    <property type="molecule type" value="Genomic_DNA"/>
</dbReference>
<accession>A0A4Q9GUN0</accession>
<keyword evidence="3" id="KW-1185">Reference proteome</keyword>
<keyword evidence="1" id="KW-1133">Transmembrane helix</keyword>
<evidence type="ECO:0000313" key="2">
    <source>
        <dbReference type="EMBL" id="TBN56273.1"/>
    </source>
</evidence>
<sequence length="253" mass="27608">MTTTSATPTLTPPSEFSRIVNVMRLHLVNRQVYIGIPWLILGGAFVLSIIIALLINFATGDSSGSKLGMQYSWAVISPLWYLAAVAILAISQSFPFALGFGVTRRDFYLGTSLLFVSSSVVNALALATLAWIEGFTDGWGIGAKMFTSLFFDGTWIANFFIYSVVQLGIFFIGACIATVYMRWRVMGMLVFWFGFALILIGTIAAITLTESWVPVGSWLVAQGTVGIFAWLLILVALAAVVGYFVLRRATPKN</sequence>
<feature type="transmembrane region" description="Helical" evidence="1">
    <location>
        <begin position="227"/>
        <end position="246"/>
    </location>
</feature>
<feature type="transmembrane region" description="Helical" evidence="1">
    <location>
        <begin position="155"/>
        <end position="177"/>
    </location>
</feature>
<keyword evidence="1" id="KW-0812">Transmembrane</keyword>
<protein>
    <submittedName>
        <fullName evidence="2">ABC transporter permease</fullName>
    </submittedName>
</protein>
<feature type="transmembrane region" description="Helical" evidence="1">
    <location>
        <begin position="32"/>
        <end position="59"/>
    </location>
</feature>
<feature type="transmembrane region" description="Helical" evidence="1">
    <location>
        <begin position="189"/>
        <end position="207"/>
    </location>
</feature>
<reference evidence="3" key="1">
    <citation type="submission" date="2019-02" db="EMBL/GenBank/DDBJ databases">
        <title>Glaciihabitans arcticus sp. nov., a psychrotolerant bacterium isolated from polar soil.</title>
        <authorList>
            <person name="Dahal R.H."/>
        </authorList>
    </citation>
    <scope>NUCLEOTIDE SEQUENCE [LARGE SCALE GENOMIC DNA]</scope>
    <source>
        <strain evidence="3">RP-3-7</strain>
    </source>
</reference>
<feature type="transmembrane region" description="Helical" evidence="1">
    <location>
        <begin position="107"/>
        <end position="132"/>
    </location>
</feature>
<dbReference type="Proteomes" id="UP000294194">
    <property type="component" value="Unassembled WGS sequence"/>
</dbReference>
<gene>
    <name evidence="2" type="ORF">EYE40_02040</name>
</gene>
<organism evidence="2 3">
    <name type="scientific">Glaciihabitans arcticus</name>
    <dbReference type="NCBI Taxonomy" id="2668039"/>
    <lineage>
        <taxon>Bacteria</taxon>
        <taxon>Bacillati</taxon>
        <taxon>Actinomycetota</taxon>
        <taxon>Actinomycetes</taxon>
        <taxon>Micrococcales</taxon>
        <taxon>Microbacteriaceae</taxon>
        <taxon>Glaciihabitans</taxon>
    </lineage>
</organism>
<keyword evidence="1" id="KW-0472">Membrane</keyword>
<dbReference type="RefSeq" id="WP_130980383.1">
    <property type="nucleotide sequence ID" value="NZ_SISG01000001.1"/>
</dbReference>
<dbReference type="AlphaFoldDB" id="A0A4Q9GUN0"/>
<evidence type="ECO:0000313" key="3">
    <source>
        <dbReference type="Proteomes" id="UP000294194"/>
    </source>
</evidence>
<evidence type="ECO:0000256" key="1">
    <source>
        <dbReference type="SAM" id="Phobius"/>
    </source>
</evidence>
<proteinExistence type="predicted"/>
<feature type="transmembrane region" description="Helical" evidence="1">
    <location>
        <begin position="79"/>
        <end position="100"/>
    </location>
</feature>
<comment type="caution">
    <text evidence="2">The sequence shown here is derived from an EMBL/GenBank/DDBJ whole genome shotgun (WGS) entry which is preliminary data.</text>
</comment>